<reference evidence="2" key="2">
    <citation type="journal article" date="2015" name="Fish Shellfish Immunol.">
        <title>Early steps in the European eel (Anguilla anguilla)-Vibrio vulnificus interaction in the gills: Role of the RtxA13 toxin.</title>
        <authorList>
            <person name="Callol A."/>
            <person name="Pajuelo D."/>
            <person name="Ebbesson L."/>
            <person name="Teles M."/>
            <person name="MacKenzie S."/>
            <person name="Amaro C."/>
        </authorList>
    </citation>
    <scope>NUCLEOTIDE SEQUENCE</scope>
</reference>
<dbReference type="AlphaFoldDB" id="A0A0E9VL99"/>
<reference evidence="2" key="1">
    <citation type="submission" date="2014-11" db="EMBL/GenBank/DDBJ databases">
        <authorList>
            <person name="Amaro Gonzalez C."/>
        </authorList>
    </citation>
    <scope>NUCLEOTIDE SEQUENCE</scope>
</reference>
<evidence type="ECO:0000313" key="2">
    <source>
        <dbReference type="EMBL" id="JAH78003.1"/>
    </source>
</evidence>
<keyword evidence="1" id="KW-0812">Transmembrane</keyword>
<organism evidence="2">
    <name type="scientific">Anguilla anguilla</name>
    <name type="common">European freshwater eel</name>
    <name type="synonym">Muraena anguilla</name>
    <dbReference type="NCBI Taxonomy" id="7936"/>
    <lineage>
        <taxon>Eukaryota</taxon>
        <taxon>Metazoa</taxon>
        <taxon>Chordata</taxon>
        <taxon>Craniata</taxon>
        <taxon>Vertebrata</taxon>
        <taxon>Euteleostomi</taxon>
        <taxon>Actinopterygii</taxon>
        <taxon>Neopterygii</taxon>
        <taxon>Teleostei</taxon>
        <taxon>Anguilliformes</taxon>
        <taxon>Anguillidae</taxon>
        <taxon>Anguilla</taxon>
    </lineage>
</organism>
<evidence type="ECO:0000256" key="1">
    <source>
        <dbReference type="SAM" id="Phobius"/>
    </source>
</evidence>
<feature type="transmembrane region" description="Helical" evidence="1">
    <location>
        <begin position="43"/>
        <end position="61"/>
    </location>
</feature>
<protein>
    <submittedName>
        <fullName evidence="2">Uncharacterized protein</fullName>
    </submittedName>
</protein>
<dbReference type="EMBL" id="GBXM01030574">
    <property type="protein sequence ID" value="JAH78003.1"/>
    <property type="molecule type" value="Transcribed_RNA"/>
</dbReference>
<accession>A0A0E9VL99</accession>
<proteinExistence type="predicted"/>
<keyword evidence="1" id="KW-0472">Membrane</keyword>
<name>A0A0E9VL99_ANGAN</name>
<keyword evidence="1" id="KW-1133">Transmembrane helix</keyword>
<sequence>MEFENVFQICTVIIIFQKKKNLTLRKVLCCFVAPYRADKNTWHILRVAFFVFCFSLLKMFLDRPPKVTSETI</sequence>